<keyword evidence="3" id="KW-1185">Reference proteome</keyword>
<gene>
    <name evidence="2" type="ORF">GGI19_001744</name>
</gene>
<feature type="region of interest" description="Disordered" evidence="1">
    <location>
        <begin position="1"/>
        <end position="30"/>
    </location>
</feature>
<evidence type="ECO:0000313" key="2">
    <source>
        <dbReference type="EMBL" id="KAJ2755320.1"/>
    </source>
</evidence>
<evidence type="ECO:0000313" key="3">
    <source>
        <dbReference type="Proteomes" id="UP001140011"/>
    </source>
</evidence>
<reference evidence="2" key="1">
    <citation type="submission" date="2022-07" db="EMBL/GenBank/DDBJ databases">
        <title>Phylogenomic reconstructions and comparative analyses of Kickxellomycotina fungi.</title>
        <authorList>
            <person name="Reynolds N.K."/>
            <person name="Stajich J.E."/>
            <person name="Barry K."/>
            <person name="Grigoriev I.V."/>
            <person name="Crous P."/>
            <person name="Smith M.E."/>
        </authorList>
    </citation>
    <scope>NUCLEOTIDE SEQUENCE</scope>
    <source>
        <strain evidence="2">BCRC 34297</strain>
    </source>
</reference>
<sequence>MAYAPAQPVGGRIRFPPPPLGQSSPSPFTPAGMRGHNEFMTPTRQVGGNSANVMSSPFRTTLRHSTYFEAESNANPFTPRIERGVPVGNGGSRTLGRHSTLLSNATAKGARAGDYGLGPVDSGAAGLDALAMNGDFASMGGGVGAWPMDSMHMAGAGSSGANASGMDTTIKSPFGSRPKSPGQRSASPRRRTKLPSFLLGSAQLSRSPAKSSAQGSELALTSPNASMYGMSSPKAQTPLTSNPISPRRLSGFGSNDMLSSAYTSSMPGNHKGAAPALDDAPPVLSLDDMDLDHDDPFVRASDGGNVDQFASSNGGTRYTANDARTSSEDGGPSSEEDYNDVKIRSIIVRGLPADTESSALSYFRGFGEILAFAVVPSGGLALLYAHPWQAQRAVGQADGFGRVQIGSRTMASIACADEACVAVLFAKVFPNQDLPKSAIPPAADSFSLAETLYAQSPQPRGARQPLQQPRVGSRLNAVQAGEKGRSGSASSPFKQNQSLYARSVGDESGAQNPSGTMYSSASVLRVAPAPKPSNGFWQSAKDILFGW</sequence>
<dbReference type="OrthoDB" id="5555342at2759"/>
<dbReference type="AlphaFoldDB" id="A0A9W8GYD5"/>
<feature type="compositionally biased region" description="Low complexity" evidence="1">
    <location>
        <begin position="273"/>
        <end position="286"/>
    </location>
</feature>
<dbReference type="Proteomes" id="UP001140011">
    <property type="component" value="Unassembled WGS sequence"/>
</dbReference>
<feature type="region of interest" description="Disordered" evidence="1">
    <location>
        <begin position="457"/>
        <end position="495"/>
    </location>
</feature>
<protein>
    <submittedName>
        <fullName evidence="2">Uncharacterized protein</fullName>
    </submittedName>
</protein>
<comment type="caution">
    <text evidence="2">The sequence shown here is derived from an EMBL/GenBank/DDBJ whole genome shotgun (WGS) entry which is preliminary data.</text>
</comment>
<dbReference type="InterPro" id="IPR012677">
    <property type="entry name" value="Nucleotide-bd_a/b_plait_sf"/>
</dbReference>
<feature type="region of interest" description="Disordered" evidence="1">
    <location>
        <begin position="199"/>
        <end position="218"/>
    </location>
</feature>
<feature type="compositionally biased region" description="Polar residues" evidence="1">
    <location>
        <begin position="308"/>
        <end position="324"/>
    </location>
</feature>
<proteinExistence type="predicted"/>
<feature type="compositionally biased region" description="Polar residues" evidence="1">
    <location>
        <begin position="252"/>
        <end position="267"/>
    </location>
</feature>
<evidence type="ECO:0000256" key="1">
    <source>
        <dbReference type="SAM" id="MobiDB-lite"/>
    </source>
</evidence>
<dbReference type="Gene3D" id="3.30.70.330">
    <property type="match status" value="1"/>
</dbReference>
<dbReference type="EMBL" id="JANBUH010000068">
    <property type="protein sequence ID" value="KAJ2755320.1"/>
    <property type="molecule type" value="Genomic_DNA"/>
</dbReference>
<accession>A0A9W8GYD5</accession>
<feature type="region of interest" description="Disordered" evidence="1">
    <location>
        <begin position="223"/>
        <end position="337"/>
    </location>
</feature>
<feature type="compositionally biased region" description="Polar residues" evidence="1">
    <location>
        <begin position="233"/>
        <end position="244"/>
    </location>
</feature>
<feature type="compositionally biased region" description="Polar residues" evidence="1">
    <location>
        <begin position="202"/>
        <end position="218"/>
    </location>
</feature>
<organism evidence="2 3">
    <name type="scientific">Coemansia pectinata</name>
    <dbReference type="NCBI Taxonomy" id="1052879"/>
    <lineage>
        <taxon>Eukaryota</taxon>
        <taxon>Fungi</taxon>
        <taxon>Fungi incertae sedis</taxon>
        <taxon>Zoopagomycota</taxon>
        <taxon>Kickxellomycotina</taxon>
        <taxon>Kickxellomycetes</taxon>
        <taxon>Kickxellales</taxon>
        <taxon>Kickxellaceae</taxon>
        <taxon>Coemansia</taxon>
    </lineage>
</organism>
<feature type="region of interest" description="Disordered" evidence="1">
    <location>
        <begin position="157"/>
        <end position="192"/>
    </location>
</feature>
<feature type="compositionally biased region" description="Low complexity" evidence="1">
    <location>
        <begin position="157"/>
        <end position="166"/>
    </location>
</feature>
<name>A0A9W8GYD5_9FUNG</name>